<evidence type="ECO:0000259" key="1">
    <source>
        <dbReference type="Pfam" id="PF12680"/>
    </source>
</evidence>
<dbReference type="GO" id="GO:0004769">
    <property type="term" value="F:steroid Delta-isomerase activity"/>
    <property type="evidence" value="ECO:0007669"/>
    <property type="project" value="UniProtKB-EC"/>
</dbReference>
<dbReference type="SUPFAM" id="SSF54427">
    <property type="entry name" value="NTF2-like"/>
    <property type="match status" value="1"/>
</dbReference>
<dbReference type="Pfam" id="PF12680">
    <property type="entry name" value="SnoaL_2"/>
    <property type="match status" value="1"/>
</dbReference>
<feature type="domain" description="SnoaL-like" evidence="1">
    <location>
        <begin position="20"/>
        <end position="120"/>
    </location>
</feature>
<dbReference type="Gene3D" id="3.10.450.50">
    <property type="match status" value="1"/>
</dbReference>
<dbReference type="InterPro" id="IPR032710">
    <property type="entry name" value="NTF2-like_dom_sf"/>
</dbReference>
<keyword evidence="5" id="KW-1185">Reference proteome</keyword>
<reference evidence="2" key="1">
    <citation type="submission" date="2022-12" db="EMBL/GenBank/DDBJ databases">
        <title>Reference genome sequencing for broad-spectrum identification of bacterial and archaeal isolates by mass spectrometry.</title>
        <authorList>
            <person name="Sekiguchi Y."/>
            <person name="Tourlousse D.M."/>
        </authorList>
    </citation>
    <scope>NUCLEOTIDE SEQUENCE</scope>
    <source>
        <strain evidence="2">301</strain>
    </source>
</reference>
<comment type="caution">
    <text evidence="2">The sequence shown here is derived from an EMBL/GenBank/DDBJ whole genome shotgun (WGS) entry which is preliminary data.</text>
</comment>
<proteinExistence type="predicted"/>
<keyword evidence="3" id="KW-0413">Isomerase</keyword>
<evidence type="ECO:0000313" key="3">
    <source>
        <dbReference type="EMBL" id="MDR6335375.1"/>
    </source>
</evidence>
<organism evidence="2 4">
    <name type="scientific">Xanthobacter flavus</name>
    <dbReference type="NCBI Taxonomy" id="281"/>
    <lineage>
        <taxon>Bacteria</taxon>
        <taxon>Pseudomonadati</taxon>
        <taxon>Pseudomonadota</taxon>
        <taxon>Alphaproteobacteria</taxon>
        <taxon>Hyphomicrobiales</taxon>
        <taxon>Xanthobacteraceae</taxon>
        <taxon>Xanthobacter</taxon>
    </lineage>
</organism>
<reference evidence="3 5" key="2">
    <citation type="submission" date="2023-07" db="EMBL/GenBank/DDBJ databases">
        <title>Genomic Encyclopedia of Type Strains, Phase IV (KMG-IV): sequencing the most valuable type-strain genomes for metagenomic binning, comparative biology and taxonomic classification.</title>
        <authorList>
            <person name="Goeker M."/>
        </authorList>
    </citation>
    <scope>NUCLEOTIDE SEQUENCE [LARGE SCALE GENOMIC DNA]</scope>
    <source>
        <strain evidence="3 5">DSM 338</strain>
    </source>
</reference>
<evidence type="ECO:0000313" key="4">
    <source>
        <dbReference type="Proteomes" id="UP001144397"/>
    </source>
</evidence>
<gene>
    <name evidence="3" type="ORF">GGQ86_003870</name>
    <name evidence="2" type="ORF">XFLAVUS301_37450</name>
</gene>
<dbReference type="EMBL" id="JAVDPY010000007">
    <property type="protein sequence ID" value="MDR6335375.1"/>
    <property type="molecule type" value="Genomic_DNA"/>
</dbReference>
<dbReference type="InterPro" id="IPR037401">
    <property type="entry name" value="SnoaL-like"/>
</dbReference>
<accession>A0A9W6CKB9</accession>
<protein>
    <submittedName>
        <fullName evidence="3">Steroid delta-isomerase</fullName>
        <ecNumber evidence="3">5.3.3.1</ecNumber>
    </submittedName>
</protein>
<dbReference type="EC" id="5.3.3.1" evidence="3"/>
<dbReference type="EMBL" id="BSDO01000006">
    <property type="protein sequence ID" value="GLI24071.1"/>
    <property type="molecule type" value="Genomic_DNA"/>
</dbReference>
<dbReference type="RefSeq" id="WP_281808895.1">
    <property type="nucleotide sequence ID" value="NZ_BSDO01000006.1"/>
</dbReference>
<dbReference type="Proteomes" id="UP001144397">
    <property type="component" value="Unassembled WGS sequence"/>
</dbReference>
<dbReference type="GeneID" id="95764524"/>
<evidence type="ECO:0000313" key="5">
    <source>
        <dbReference type="Proteomes" id="UP001245370"/>
    </source>
</evidence>
<name>A0A9W6CKB9_XANFL</name>
<evidence type="ECO:0000313" key="2">
    <source>
        <dbReference type="EMBL" id="GLI24071.1"/>
    </source>
</evidence>
<dbReference type="AlphaFoldDB" id="A0A9W6CKB9"/>
<dbReference type="Proteomes" id="UP001245370">
    <property type="component" value="Unassembled WGS sequence"/>
</dbReference>
<sequence length="138" mass="15439">MTHAEGTDVTLTREQMLHHAEAWIAAWNRRDVEAVLSAFADNARFRSPFALQVTGHATLEGRPAIEAYWRQALERIQRLEFRLLVAICDEPGQRMVVHYEATLGDTTRRACEIFVFRGGLKIEAEALYGDTAALPAGG</sequence>